<keyword evidence="7" id="KW-0238">DNA-binding</keyword>
<evidence type="ECO:0000256" key="11">
    <source>
        <dbReference type="ARBA" id="ARBA00034808"/>
    </source>
</evidence>
<dbReference type="CDD" id="cd18016">
    <property type="entry name" value="DEXHc_RecQ2_BLM"/>
    <property type="match status" value="1"/>
</dbReference>
<feature type="domain" description="Helicase ATP-binding" evidence="15">
    <location>
        <begin position="660"/>
        <end position="835"/>
    </location>
</feature>
<feature type="compositionally biased region" description="Low complexity" evidence="13">
    <location>
        <begin position="167"/>
        <end position="178"/>
    </location>
</feature>
<reference evidence="17 18" key="1">
    <citation type="journal article" date="2022" name="Gigascience">
        <title>A chromosome-level genome assembly and annotation of the desert horned lizard, Phrynosoma platyrhinos, provides insight into chromosomal rearrangements among reptiles.</title>
        <authorList>
            <person name="Koochekian N."/>
            <person name="Ascanio A."/>
            <person name="Farleigh K."/>
            <person name="Card D.C."/>
            <person name="Schield D.R."/>
            <person name="Castoe T.A."/>
            <person name="Jezkova T."/>
        </authorList>
    </citation>
    <scope>NUCLEOTIDE SEQUENCE [LARGE SCALE GENOMIC DNA]</scope>
    <source>
        <strain evidence="17">NK-2021</strain>
    </source>
</reference>
<dbReference type="InterPro" id="IPR002464">
    <property type="entry name" value="DNA/RNA_helicase_DEAH_CS"/>
</dbReference>
<dbReference type="SMART" id="SM00487">
    <property type="entry name" value="DEXDc"/>
    <property type="match status" value="1"/>
</dbReference>
<feature type="region of interest" description="Disordered" evidence="13">
    <location>
        <begin position="1338"/>
        <end position="1432"/>
    </location>
</feature>
<dbReference type="InterPro" id="IPR027417">
    <property type="entry name" value="P-loop_NTPase"/>
</dbReference>
<keyword evidence="9" id="KW-0539">Nucleus</keyword>
<dbReference type="Gene3D" id="1.10.10.10">
    <property type="entry name" value="Winged helix-like DNA-binding domain superfamily/Winged helix DNA-binding domain"/>
    <property type="match status" value="1"/>
</dbReference>
<comment type="caution">
    <text evidence="17">The sequence shown here is derived from an EMBL/GenBank/DDBJ whole genome shotgun (WGS) entry which is preliminary data.</text>
</comment>
<dbReference type="PROSITE" id="PS00690">
    <property type="entry name" value="DEAH_ATP_HELICASE"/>
    <property type="match status" value="1"/>
</dbReference>
<proteinExistence type="inferred from homology"/>
<evidence type="ECO:0000256" key="9">
    <source>
        <dbReference type="ARBA" id="ARBA00023242"/>
    </source>
</evidence>
<dbReference type="CDD" id="cd18794">
    <property type="entry name" value="SF2_C_RecQ"/>
    <property type="match status" value="1"/>
</dbReference>
<keyword evidence="18" id="KW-1185">Reference proteome</keyword>
<dbReference type="PROSITE" id="PS51194">
    <property type="entry name" value="HELICASE_CTER"/>
    <property type="match status" value="1"/>
</dbReference>
<evidence type="ECO:0000256" key="3">
    <source>
        <dbReference type="ARBA" id="ARBA00022741"/>
    </source>
</evidence>
<feature type="compositionally biased region" description="Basic residues" evidence="13">
    <location>
        <begin position="1358"/>
        <end position="1376"/>
    </location>
</feature>
<dbReference type="Pfam" id="PF16124">
    <property type="entry name" value="RecQ_Zn_bind"/>
    <property type="match status" value="1"/>
</dbReference>
<organism evidence="17 18">
    <name type="scientific">Phrynosoma platyrhinos</name>
    <name type="common">Desert horned lizard</name>
    <dbReference type="NCBI Taxonomy" id="52577"/>
    <lineage>
        <taxon>Eukaryota</taxon>
        <taxon>Metazoa</taxon>
        <taxon>Chordata</taxon>
        <taxon>Craniata</taxon>
        <taxon>Vertebrata</taxon>
        <taxon>Euteleostomi</taxon>
        <taxon>Lepidosauria</taxon>
        <taxon>Squamata</taxon>
        <taxon>Bifurcata</taxon>
        <taxon>Unidentata</taxon>
        <taxon>Episquamata</taxon>
        <taxon>Toxicofera</taxon>
        <taxon>Iguania</taxon>
        <taxon>Phrynosomatidae</taxon>
        <taxon>Phrynosomatinae</taxon>
        <taxon>Phrynosoma</taxon>
    </lineage>
</organism>
<keyword evidence="6" id="KW-0067">ATP-binding</keyword>
<dbReference type="Proteomes" id="UP000826234">
    <property type="component" value="Unassembled WGS sequence"/>
</dbReference>
<gene>
    <name evidence="17" type="ORF">JD844_014787</name>
</gene>
<dbReference type="NCBIfam" id="TIGR00614">
    <property type="entry name" value="recQ_fam"/>
    <property type="match status" value="1"/>
</dbReference>
<dbReference type="EMBL" id="JAIPUX010003439">
    <property type="protein sequence ID" value="KAH0620154.1"/>
    <property type="molecule type" value="Genomic_DNA"/>
</dbReference>
<dbReference type="InterPro" id="IPR032284">
    <property type="entry name" value="RecQ_Zn-bd"/>
</dbReference>
<dbReference type="InterPro" id="IPR011545">
    <property type="entry name" value="DEAD/DEAH_box_helicase_dom"/>
</dbReference>
<evidence type="ECO:0000259" key="16">
    <source>
        <dbReference type="PROSITE" id="PS51194"/>
    </source>
</evidence>
<dbReference type="Gene3D" id="3.40.50.300">
    <property type="entry name" value="P-loop containing nucleotide triphosphate hydrolases"/>
    <property type="match status" value="2"/>
</dbReference>
<feature type="compositionally biased region" description="Polar residues" evidence="13">
    <location>
        <begin position="417"/>
        <end position="426"/>
    </location>
</feature>
<keyword evidence="5" id="KW-0347">Helicase</keyword>
<dbReference type="InterPro" id="IPR010997">
    <property type="entry name" value="HRDC-like_sf"/>
</dbReference>
<dbReference type="Gene3D" id="1.10.150.80">
    <property type="entry name" value="HRDC domain"/>
    <property type="match status" value="1"/>
</dbReference>
<feature type="domain" description="Helicase C-terminal" evidence="16">
    <location>
        <begin position="824"/>
        <end position="994"/>
    </location>
</feature>
<dbReference type="InterPro" id="IPR018982">
    <property type="entry name" value="RQC_domain"/>
</dbReference>
<evidence type="ECO:0000256" key="13">
    <source>
        <dbReference type="SAM" id="MobiDB-lite"/>
    </source>
</evidence>
<evidence type="ECO:0000256" key="10">
    <source>
        <dbReference type="ARBA" id="ARBA00034617"/>
    </source>
</evidence>
<dbReference type="Pfam" id="PF00570">
    <property type="entry name" value="HRDC"/>
    <property type="match status" value="1"/>
</dbReference>
<dbReference type="InterPro" id="IPR032437">
    <property type="entry name" value="BLM_N"/>
</dbReference>
<dbReference type="SMART" id="SM00490">
    <property type="entry name" value="HELICc"/>
    <property type="match status" value="1"/>
</dbReference>
<dbReference type="Pfam" id="PF16202">
    <property type="entry name" value="BLM_N"/>
    <property type="match status" value="1"/>
</dbReference>
<dbReference type="InterPro" id="IPR012532">
    <property type="entry name" value="BDHCT"/>
</dbReference>
<protein>
    <recommendedName>
        <fullName evidence="11">DNA 3'-5' helicase</fullName>
        <ecNumber evidence="11">5.6.2.4</ecNumber>
    </recommendedName>
    <alternativeName>
        <fullName evidence="12">DNA 3'-5' helicase BLM</fullName>
    </alternativeName>
</protein>
<evidence type="ECO:0000259" key="15">
    <source>
        <dbReference type="PROSITE" id="PS51192"/>
    </source>
</evidence>
<sequence length="1432" mass="160746">MCRKSPVFLTRVSQGFTFRKKTTFDNCTPIECLSGTKSLHLKEKDINSSLSKINVPLTGTENKQTKISDLFGTRLKGREKQSCLNEPSLHVLDCSTSPVKERDVGSQPDDQKTDRNCSYSSVINIDNVWDDMEDFEIAGQQKKCSKLPASFSDTLLVKTSKAPKNPSPLTSKPSMSSSVTGIDKQVCTEDWVNSKNSIIQIPDDEENVPGSQSVICLDPVPKHCKSFPDEDLSVKKLVEGPLTDKNEESLGTQNDIGLMLNGMEMPRDGEWNDPVVCSESETEEYVDFVPPSPEEEISSSASSFKNTSHIFKELAVEETQAPEILKKSFPDCRETSSGNIKAQEGKLFPLGQSLYSVMEGICKLVDSIPEKELRSLSCGSELIQHRDYRRKLLNNFISGSEKNTGRSLDVNKPYSRNDGSLDSGVSFQMEEESPISPPGGTFTFRQPSQFNFHSTPSVVPANQDSTNAGLSSFPGSSALDFDISPLENTSSSFSKRGSSERVWSENSKMESKEENVLGSKMHLTAISGQHVSENSLANGAMNFDHDNFDTDDFDELDNIVHVSGQEQSPRAYHQPTFSFLENSFLTAKGSGHLSNAVLPKANQGVPAKTTLVPLVENPSARNPSLEPFRGLSFPHSNEMLKVFHKKFGLHHFRTNQLEAINAVLLGKDCFILMPTGGGKSLCYQLPACISVGVTIVISPLRSLIVDQVQKLTSMDIPATYLTGDKTDAEASRIYMQLSKKDPVIKLLYVTPEKVCSSGRLMSTLENLYQRQLLARFVIDEAHCVSQWGHDFRQDYKRLNMLRKRFGSIPMMALTATANPRVQKDILNQLEMLKPQVFSMSFNRHNLIYDVLPKKPKSVALDCLQWIRKYHPYDSGIIYCLSRYECDSVANSLRSAGLSALAYHAGLPDETRDVVQQKWINQDGCQPDVRFVIHASLPKSIEGYYQESGRAGRDGEMSHCLLFYSYSDVTRLRRLIQMEKDGNCHTRQTHFNNLYSMVHYCENVVECRRIQLLAYFGETGFNSRFCKEYPDVSCDNCRKRQDYKLKNVTDEVKNIVRFVQEHCGERGARNVKTTTGRYTLNMMIDIFLGKYQLKCLATGLTGTMSPAISCLSSKVGWEILVWREHHCRCVHLGICEDRAFKPSCQYFGTGTKSAKIQSGIFAKGEAYSRHNAERLFRKLVLDKILDEELYITANDQAVAYVQAGEKAYAVLNGSLQVEFCETESASSIRKQKASVTRISQREEMVKECLSELTEVCKNLGKVFDVHYFNIFNTATLKKIAETLSSDPDALLQIDGVTEDKLEKYGAEIIEVMQKYSERILPEEHQPLPTIDMARRNYSTDEAEEETYTTSSYFQDRTNRGKKRKKPQFFKESKKKKSGSGGHQAYSKRGYKVCKKTSSNSTAPVKLGMGRKPGIMAPPKPQSRQYLKPSYSLL</sequence>
<evidence type="ECO:0000256" key="1">
    <source>
        <dbReference type="ARBA" id="ARBA00004123"/>
    </source>
</evidence>
<dbReference type="Pfam" id="PF00270">
    <property type="entry name" value="DEAD"/>
    <property type="match status" value="1"/>
</dbReference>
<evidence type="ECO:0000256" key="4">
    <source>
        <dbReference type="ARBA" id="ARBA00022801"/>
    </source>
</evidence>
<dbReference type="InterPro" id="IPR001650">
    <property type="entry name" value="Helicase_C-like"/>
</dbReference>
<dbReference type="Pfam" id="PF08072">
    <property type="entry name" value="BDHCT"/>
    <property type="match status" value="1"/>
</dbReference>
<dbReference type="PANTHER" id="PTHR13710">
    <property type="entry name" value="DNA HELICASE RECQ FAMILY MEMBER"/>
    <property type="match status" value="1"/>
</dbReference>
<dbReference type="EC" id="5.6.2.4" evidence="11"/>
<evidence type="ECO:0000256" key="12">
    <source>
        <dbReference type="ARBA" id="ARBA00044542"/>
    </source>
</evidence>
<evidence type="ECO:0000313" key="17">
    <source>
        <dbReference type="EMBL" id="KAH0620154.1"/>
    </source>
</evidence>
<dbReference type="InterPro" id="IPR004589">
    <property type="entry name" value="DNA_helicase_ATP-dep_RecQ"/>
</dbReference>
<dbReference type="PROSITE" id="PS51192">
    <property type="entry name" value="HELICASE_ATP_BIND_1"/>
    <property type="match status" value="1"/>
</dbReference>
<evidence type="ECO:0000259" key="14">
    <source>
        <dbReference type="PROSITE" id="PS50967"/>
    </source>
</evidence>
<dbReference type="InterPro" id="IPR036388">
    <property type="entry name" value="WH-like_DNA-bd_sf"/>
</dbReference>
<feature type="domain" description="HRDC" evidence="14">
    <location>
        <begin position="1241"/>
        <end position="1321"/>
    </location>
</feature>
<evidence type="ECO:0000256" key="2">
    <source>
        <dbReference type="ARBA" id="ARBA00005446"/>
    </source>
</evidence>
<dbReference type="InterPro" id="IPR002121">
    <property type="entry name" value="HRDC_dom"/>
</dbReference>
<evidence type="ECO:0000256" key="7">
    <source>
        <dbReference type="ARBA" id="ARBA00023125"/>
    </source>
</evidence>
<dbReference type="PROSITE" id="PS50967">
    <property type="entry name" value="HRDC"/>
    <property type="match status" value="1"/>
</dbReference>
<comment type="similarity">
    <text evidence="2">Belongs to the helicase family. RecQ subfamily.</text>
</comment>
<dbReference type="SMART" id="SM00341">
    <property type="entry name" value="HRDC"/>
    <property type="match status" value="1"/>
</dbReference>
<name>A0ABQ7SS51_PHRPL</name>
<dbReference type="SUPFAM" id="SSF47819">
    <property type="entry name" value="HRDC-like"/>
    <property type="match status" value="1"/>
</dbReference>
<keyword evidence="8" id="KW-0413">Isomerase</keyword>
<evidence type="ECO:0000256" key="8">
    <source>
        <dbReference type="ARBA" id="ARBA00023235"/>
    </source>
</evidence>
<feature type="region of interest" description="Disordered" evidence="13">
    <location>
        <begin position="404"/>
        <end position="439"/>
    </location>
</feature>
<keyword evidence="4" id="KW-0378">Hydrolase</keyword>
<evidence type="ECO:0000256" key="6">
    <source>
        <dbReference type="ARBA" id="ARBA00022840"/>
    </source>
</evidence>
<comment type="catalytic activity">
    <reaction evidence="10">
        <text>Couples ATP hydrolysis with the unwinding of duplex DNA by translocating in the 3'-5' direction.</text>
        <dbReference type="EC" id="5.6.2.4"/>
    </reaction>
</comment>
<evidence type="ECO:0000313" key="18">
    <source>
        <dbReference type="Proteomes" id="UP000826234"/>
    </source>
</evidence>
<dbReference type="SMART" id="SM00956">
    <property type="entry name" value="RQC"/>
    <property type="match status" value="1"/>
</dbReference>
<evidence type="ECO:0000256" key="5">
    <source>
        <dbReference type="ARBA" id="ARBA00022806"/>
    </source>
</evidence>
<dbReference type="SUPFAM" id="SSF52540">
    <property type="entry name" value="P-loop containing nucleoside triphosphate hydrolases"/>
    <property type="match status" value="2"/>
</dbReference>
<keyword evidence="3" id="KW-0547">Nucleotide-binding</keyword>
<dbReference type="InterPro" id="IPR044876">
    <property type="entry name" value="HRDC_dom_sf"/>
</dbReference>
<feature type="region of interest" description="Disordered" evidence="13">
    <location>
        <begin position="159"/>
        <end position="179"/>
    </location>
</feature>
<accession>A0ABQ7SS51</accession>
<comment type="subcellular location">
    <subcellularLocation>
        <location evidence="1">Nucleus</location>
    </subcellularLocation>
</comment>
<dbReference type="PANTHER" id="PTHR13710:SF153">
    <property type="entry name" value="RECQ-LIKE DNA HELICASE BLM"/>
    <property type="match status" value="1"/>
</dbReference>
<dbReference type="InterPro" id="IPR014001">
    <property type="entry name" value="Helicase_ATP-bd"/>
</dbReference>